<dbReference type="Proteomes" id="UP000078428">
    <property type="component" value="Unassembled WGS sequence"/>
</dbReference>
<dbReference type="RefSeq" id="WP_068494708.1">
    <property type="nucleotide sequence ID" value="NZ_LWQT01000088.1"/>
</dbReference>
<sequence>MNAGAFGTGQQEVVTPENLLYDAAERVGRIREGRVALHLHLSQLQPANRDEGRIRIAFRLFETMVDAFHGQMFLLTNSDIVLLCKDARISELDAMVFKLRALFSTDPLTYAESADGQDRFVTYYDLEADFDTFFSLCGAMVAQAKKQMAADRKAPQIQELDSKTLTKVLERIGATDIAGVVRRQACIIINDKMTAEVAFQEFFMSIMDLQKALAPDVNILSNRWLFQHLSQILDLRVLSVLQDSGFRKMPAAFSVNLNMATIETPVFQQFEASIRGRAGLVVEFQLLDIFNDLDGFFRARDKLRSRGHKSVLDGMSPLTLQFMDAELFDTDFVKVSWSPDMIDDIKTAELQHALGPVGFDRVILSRCDTELSISWGLAQGIRMFQGRFLDSMISAVTMAQCDKSSACTLNQCTQRHGVLTGRTRVECGNNDMLDAFPPLKALR</sequence>
<evidence type="ECO:0008006" key="3">
    <source>
        <dbReference type="Google" id="ProtNLM"/>
    </source>
</evidence>
<protein>
    <recommendedName>
        <fullName evidence="3">EAL domain-containing protein</fullName>
    </recommendedName>
</protein>
<proteinExistence type="predicted"/>
<reference evidence="1 2" key="1">
    <citation type="submission" date="2016-04" db="EMBL/GenBank/DDBJ databases">
        <title>Draft genome sequence of freshwater magnetotactic bacteria Magnetospirillum marisnigri SP-1 and Magnetospirillum moscoviense BB-1.</title>
        <authorList>
            <person name="Koziaeva V."/>
            <person name="Dziuba M.V."/>
            <person name="Ivanov T.M."/>
            <person name="Kuznetsov B."/>
            <person name="Grouzdev D.S."/>
        </authorList>
    </citation>
    <scope>NUCLEOTIDE SEQUENCE [LARGE SCALE GENOMIC DNA]</scope>
    <source>
        <strain evidence="1 2">SP-1</strain>
    </source>
</reference>
<accession>A0A178MDH4</accession>
<organism evidence="1 2">
    <name type="scientific">Paramagnetospirillum marisnigri</name>
    <dbReference type="NCBI Taxonomy" id="1285242"/>
    <lineage>
        <taxon>Bacteria</taxon>
        <taxon>Pseudomonadati</taxon>
        <taxon>Pseudomonadota</taxon>
        <taxon>Alphaproteobacteria</taxon>
        <taxon>Rhodospirillales</taxon>
        <taxon>Magnetospirillaceae</taxon>
        <taxon>Paramagnetospirillum</taxon>
    </lineage>
</organism>
<dbReference type="STRING" id="1285242.A6A04_05565"/>
<comment type="caution">
    <text evidence="1">The sequence shown here is derived from an EMBL/GenBank/DDBJ whole genome shotgun (WGS) entry which is preliminary data.</text>
</comment>
<dbReference type="OrthoDB" id="8431402at2"/>
<dbReference type="AlphaFoldDB" id="A0A178MDH4"/>
<evidence type="ECO:0000313" key="2">
    <source>
        <dbReference type="Proteomes" id="UP000078428"/>
    </source>
</evidence>
<dbReference type="EMBL" id="LWQT01000088">
    <property type="protein sequence ID" value="OAN46583.1"/>
    <property type="molecule type" value="Genomic_DNA"/>
</dbReference>
<keyword evidence="2" id="KW-1185">Reference proteome</keyword>
<evidence type="ECO:0000313" key="1">
    <source>
        <dbReference type="EMBL" id="OAN46583.1"/>
    </source>
</evidence>
<name>A0A178MDH4_9PROT</name>
<gene>
    <name evidence="1" type="ORF">A6A04_05565</name>
</gene>